<protein>
    <submittedName>
        <fullName evidence="3">SURP motif domain-containing protein</fullName>
    </submittedName>
</protein>
<dbReference type="PROSITE" id="PS50128">
    <property type="entry name" value="SURP"/>
    <property type="match status" value="1"/>
</dbReference>
<dbReference type="Gene3D" id="1.10.10.790">
    <property type="entry name" value="Surp module"/>
    <property type="match status" value="1"/>
</dbReference>
<dbReference type="SUPFAM" id="SSF109905">
    <property type="entry name" value="Surp module (SWAP domain)"/>
    <property type="match status" value="1"/>
</dbReference>
<name>A0AAX4PJF9_9CHLO</name>
<evidence type="ECO:0000259" key="2">
    <source>
        <dbReference type="PROSITE" id="PS50128"/>
    </source>
</evidence>
<dbReference type="GO" id="GO:0003723">
    <property type="term" value="F:RNA binding"/>
    <property type="evidence" value="ECO:0007669"/>
    <property type="project" value="InterPro"/>
</dbReference>
<proteinExistence type="predicted"/>
<dbReference type="InterPro" id="IPR000061">
    <property type="entry name" value="Surp"/>
</dbReference>
<dbReference type="InterPro" id="IPR035967">
    <property type="entry name" value="SWAP/Surp_sf"/>
</dbReference>
<feature type="region of interest" description="Disordered" evidence="1">
    <location>
        <begin position="114"/>
        <end position="183"/>
    </location>
</feature>
<dbReference type="AlphaFoldDB" id="A0AAX4PJF9"/>
<keyword evidence="4" id="KW-1185">Reference proteome</keyword>
<evidence type="ECO:0000313" key="3">
    <source>
        <dbReference type="EMBL" id="WZN66266.1"/>
    </source>
</evidence>
<organism evidence="3 4">
    <name type="scientific">Chloropicon roscoffensis</name>
    <dbReference type="NCBI Taxonomy" id="1461544"/>
    <lineage>
        <taxon>Eukaryota</taxon>
        <taxon>Viridiplantae</taxon>
        <taxon>Chlorophyta</taxon>
        <taxon>Chloropicophyceae</taxon>
        <taxon>Chloropicales</taxon>
        <taxon>Chloropicaceae</taxon>
        <taxon>Chloropicon</taxon>
    </lineage>
</organism>
<dbReference type="Proteomes" id="UP001472866">
    <property type="component" value="Chromosome 14"/>
</dbReference>
<dbReference type="GO" id="GO:0006396">
    <property type="term" value="P:RNA processing"/>
    <property type="evidence" value="ECO:0007669"/>
    <property type="project" value="InterPro"/>
</dbReference>
<dbReference type="SMART" id="SM00648">
    <property type="entry name" value="SWAP"/>
    <property type="match status" value="1"/>
</dbReference>
<feature type="domain" description="SURP motif" evidence="2">
    <location>
        <begin position="16"/>
        <end position="58"/>
    </location>
</feature>
<dbReference type="Pfam" id="PF01805">
    <property type="entry name" value="Surp"/>
    <property type="match status" value="1"/>
</dbReference>
<evidence type="ECO:0000313" key="4">
    <source>
        <dbReference type="Proteomes" id="UP001472866"/>
    </source>
</evidence>
<gene>
    <name evidence="3" type="ORF">HKI87_14g78310</name>
</gene>
<accession>A0AAX4PJF9</accession>
<dbReference type="EMBL" id="CP151514">
    <property type="protein sequence ID" value="WZN66266.1"/>
    <property type="molecule type" value="Genomic_DNA"/>
</dbReference>
<evidence type="ECO:0000256" key="1">
    <source>
        <dbReference type="SAM" id="MobiDB-lite"/>
    </source>
</evidence>
<reference evidence="3 4" key="1">
    <citation type="submission" date="2024-03" db="EMBL/GenBank/DDBJ databases">
        <title>Complete genome sequence of the green alga Chloropicon roscoffensis RCC1871.</title>
        <authorList>
            <person name="Lemieux C."/>
            <person name="Pombert J.-F."/>
            <person name="Otis C."/>
            <person name="Turmel M."/>
        </authorList>
    </citation>
    <scope>NUCLEOTIDE SEQUENCE [LARGE SCALE GENOMIC DNA]</scope>
    <source>
        <strain evidence="3 4">RCC1871</strain>
    </source>
</reference>
<sequence>MADALAAGLAPDVAKNAETLARYVAKNGIKFEHMTKERKVGDPKYSFLSDGGEGREYYLECKRRHGAAGGTTSGTGAGAGAGVANALASLGPEKARELLLQALKVVPKTESESFAGAAARGSEGHGGGGGTDPRVVRDQGVAEVSARSDAGFSRPEATVAAPRPDPTPAASPPKRKPSAGPSAGLLDLVKKYLREPWKQGRLSRENFKLICKRCAEKFAGESDPLSDEARRRLRRAVEGYVDKYSKS</sequence>